<proteinExistence type="predicted"/>
<feature type="signal peptide" evidence="1">
    <location>
        <begin position="1"/>
        <end position="23"/>
    </location>
</feature>
<reference evidence="2" key="1">
    <citation type="submission" date="2020-11" db="EMBL/GenBank/DDBJ databases">
        <title>Bacterial whole genome sequence for Panacibacter sp. DH6.</title>
        <authorList>
            <person name="Le V."/>
            <person name="Ko S."/>
            <person name="Ahn C.-Y."/>
            <person name="Oh H.-M."/>
        </authorList>
    </citation>
    <scope>NUCLEOTIDE SEQUENCE</scope>
    <source>
        <strain evidence="2">DH6</strain>
    </source>
</reference>
<organism evidence="2 3">
    <name type="scientific">Panacibacter microcysteis</name>
    <dbReference type="NCBI Taxonomy" id="2793269"/>
    <lineage>
        <taxon>Bacteria</taxon>
        <taxon>Pseudomonadati</taxon>
        <taxon>Bacteroidota</taxon>
        <taxon>Chitinophagia</taxon>
        <taxon>Chitinophagales</taxon>
        <taxon>Chitinophagaceae</taxon>
        <taxon>Panacibacter</taxon>
    </lineage>
</organism>
<feature type="chain" id="PRO_5037002316" evidence="1">
    <location>
        <begin position="24"/>
        <end position="149"/>
    </location>
</feature>
<protein>
    <submittedName>
        <fullName evidence="2">Uncharacterized protein</fullName>
    </submittedName>
</protein>
<keyword evidence="3" id="KW-1185">Reference proteome</keyword>
<gene>
    <name evidence="2" type="ORF">I5907_20805</name>
</gene>
<name>A0A931H0D2_9BACT</name>
<dbReference type="Proteomes" id="UP000628448">
    <property type="component" value="Unassembled WGS sequence"/>
</dbReference>
<evidence type="ECO:0000256" key="1">
    <source>
        <dbReference type="SAM" id="SignalP"/>
    </source>
</evidence>
<evidence type="ECO:0000313" key="3">
    <source>
        <dbReference type="Proteomes" id="UP000628448"/>
    </source>
</evidence>
<evidence type="ECO:0000313" key="2">
    <source>
        <dbReference type="EMBL" id="MBG9378685.1"/>
    </source>
</evidence>
<dbReference type="AlphaFoldDB" id="A0A931H0D2"/>
<keyword evidence="1" id="KW-0732">Signal</keyword>
<sequence>MKRFLLVSALLLGSIVYTATASAQVSVRINANIGNQPMWGPAGYDYAQFYYLPDIDMYYDVMARQFVYQNRGQWIYANTLPYNYRNYDLYSGYKVVLNQPGAFAYHDYHRNQFRKYRNFRNRQVVIVNSRDARYAPYKNRRDNRVVVIR</sequence>
<comment type="caution">
    <text evidence="2">The sequence shown here is derived from an EMBL/GenBank/DDBJ whole genome shotgun (WGS) entry which is preliminary data.</text>
</comment>
<dbReference type="EMBL" id="JADWYR010000003">
    <property type="protein sequence ID" value="MBG9378685.1"/>
    <property type="molecule type" value="Genomic_DNA"/>
</dbReference>
<accession>A0A931H0D2</accession>
<dbReference type="RefSeq" id="WP_196992779.1">
    <property type="nucleotide sequence ID" value="NZ_JADWYR010000003.1"/>
</dbReference>